<dbReference type="GO" id="GO:0046872">
    <property type="term" value="F:metal ion binding"/>
    <property type="evidence" value="ECO:0007669"/>
    <property type="project" value="UniProtKB-KW"/>
</dbReference>
<dbReference type="InterPro" id="IPR003602">
    <property type="entry name" value="Topo_IA_DNA-bd_dom"/>
</dbReference>
<evidence type="ECO:0000256" key="5">
    <source>
        <dbReference type="ARBA" id="ARBA00023029"/>
    </source>
</evidence>
<evidence type="ECO:0000256" key="1">
    <source>
        <dbReference type="ARBA" id="ARBA00000213"/>
    </source>
</evidence>
<evidence type="ECO:0000256" key="12">
    <source>
        <dbReference type="SAM" id="MobiDB-lite"/>
    </source>
</evidence>
<keyword evidence="6" id="KW-0238">DNA-binding</keyword>
<dbReference type="NCBIfam" id="TIGR01056">
    <property type="entry name" value="topB"/>
    <property type="match status" value="1"/>
</dbReference>
<dbReference type="GO" id="GO:0003677">
    <property type="term" value="F:DNA binding"/>
    <property type="evidence" value="ECO:0007669"/>
    <property type="project" value="UniProtKB-KW"/>
</dbReference>
<dbReference type="Gene3D" id="3.40.50.140">
    <property type="match status" value="1"/>
</dbReference>
<dbReference type="Gene3D" id="1.10.460.10">
    <property type="entry name" value="Topoisomerase I, domain 2"/>
    <property type="match status" value="1"/>
</dbReference>
<evidence type="ECO:0000256" key="8">
    <source>
        <dbReference type="ARBA" id="ARBA00030003"/>
    </source>
</evidence>
<dbReference type="SMART" id="SM00493">
    <property type="entry name" value="TOPRIM"/>
    <property type="match status" value="1"/>
</dbReference>
<evidence type="ECO:0000256" key="6">
    <source>
        <dbReference type="ARBA" id="ARBA00023125"/>
    </source>
</evidence>
<dbReference type="EC" id="5.6.2.1" evidence="3"/>
<organism evidence="15 16">
    <name type="scientific">Geofilum rubicundum JCM 15548</name>
    <dbReference type="NCBI Taxonomy" id="1236989"/>
    <lineage>
        <taxon>Bacteria</taxon>
        <taxon>Pseudomonadati</taxon>
        <taxon>Bacteroidota</taxon>
        <taxon>Bacteroidia</taxon>
        <taxon>Marinilabiliales</taxon>
        <taxon>Marinilabiliaceae</taxon>
        <taxon>Geofilum</taxon>
    </lineage>
</organism>
<dbReference type="NCBIfam" id="NF005829">
    <property type="entry name" value="PRK07726.1"/>
    <property type="match status" value="1"/>
</dbReference>
<dbReference type="Proteomes" id="UP000032900">
    <property type="component" value="Unassembled WGS sequence"/>
</dbReference>
<dbReference type="InterPro" id="IPR013497">
    <property type="entry name" value="Topo_IA_cen"/>
</dbReference>
<dbReference type="STRING" id="1236989.JCM15548_1844"/>
<dbReference type="Gene3D" id="1.10.290.10">
    <property type="entry name" value="Topoisomerase I, domain 4"/>
    <property type="match status" value="1"/>
</dbReference>
<comment type="similarity">
    <text evidence="2">Belongs to the type IA topoisomerase family.</text>
</comment>
<dbReference type="InterPro" id="IPR005738">
    <property type="entry name" value="TopoIII"/>
</dbReference>
<evidence type="ECO:0000256" key="3">
    <source>
        <dbReference type="ARBA" id="ARBA00012891"/>
    </source>
</evidence>
<dbReference type="InterPro" id="IPR006171">
    <property type="entry name" value="TOPRIM_dom"/>
</dbReference>
<feature type="region of interest" description="Disordered" evidence="12">
    <location>
        <begin position="442"/>
        <end position="461"/>
    </location>
</feature>
<dbReference type="Pfam" id="PF01131">
    <property type="entry name" value="Topoisom_bac"/>
    <property type="match status" value="1"/>
</dbReference>
<evidence type="ECO:0000313" key="15">
    <source>
        <dbReference type="EMBL" id="GAO28721.1"/>
    </source>
</evidence>
<evidence type="ECO:0000256" key="4">
    <source>
        <dbReference type="ARBA" id="ARBA00022723"/>
    </source>
</evidence>
<dbReference type="InterPro" id="IPR023405">
    <property type="entry name" value="Topo_IA_core_domain"/>
</dbReference>
<evidence type="ECO:0000256" key="9">
    <source>
        <dbReference type="ARBA" id="ARBA00031985"/>
    </source>
</evidence>
<evidence type="ECO:0000259" key="13">
    <source>
        <dbReference type="PROSITE" id="PS50880"/>
    </source>
</evidence>
<reference evidence="15 16" key="1">
    <citation type="journal article" date="2015" name="Microbes Environ.">
        <title>Distribution and evolution of nitrogen fixation genes in the phylum bacteroidetes.</title>
        <authorList>
            <person name="Inoue J."/>
            <person name="Oshima K."/>
            <person name="Suda W."/>
            <person name="Sakamoto M."/>
            <person name="Iino T."/>
            <person name="Noda S."/>
            <person name="Hongoh Y."/>
            <person name="Hattori M."/>
            <person name="Ohkuma M."/>
        </authorList>
    </citation>
    <scope>NUCLEOTIDE SEQUENCE [LARGE SCALE GENOMIC DNA]</scope>
    <source>
        <strain evidence="15">JCM 15548</strain>
    </source>
</reference>
<protein>
    <recommendedName>
        <fullName evidence="3">DNA topoisomerase</fullName>
        <ecNumber evidence="3">5.6.2.1</ecNumber>
    </recommendedName>
    <alternativeName>
        <fullName evidence="11">Omega-protein</fullName>
    </alternativeName>
    <alternativeName>
        <fullName evidence="10">Relaxing enzyme</fullName>
    </alternativeName>
    <alternativeName>
        <fullName evidence="8">Swivelase</fullName>
    </alternativeName>
    <alternativeName>
        <fullName evidence="9">Untwisting enzyme</fullName>
    </alternativeName>
</protein>
<evidence type="ECO:0000256" key="11">
    <source>
        <dbReference type="ARBA" id="ARBA00032877"/>
    </source>
</evidence>
<dbReference type="GO" id="GO:0003917">
    <property type="term" value="F:DNA topoisomerase type I (single strand cut, ATP-independent) activity"/>
    <property type="evidence" value="ECO:0007669"/>
    <property type="project" value="UniProtKB-EC"/>
</dbReference>
<dbReference type="SMART" id="SM00437">
    <property type="entry name" value="TOP1Ac"/>
    <property type="match status" value="1"/>
</dbReference>
<comment type="caution">
    <text evidence="15">The sequence shown here is derived from an EMBL/GenBank/DDBJ whole genome shotgun (WGS) entry which is preliminary data.</text>
</comment>
<evidence type="ECO:0000313" key="16">
    <source>
        <dbReference type="Proteomes" id="UP000032900"/>
    </source>
</evidence>
<dbReference type="SUPFAM" id="SSF56712">
    <property type="entry name" value="Prokaryotic type I DNA topoisomerase"/>
    <property type="match status" value="1"/>
</dbReference>
<comment type="catalytic activity">
    <reaction evidence="1">
        <text>ATP-independent breakage of single-stranded DNA, followed by passage and rejoining.</text>
        <dbReference type="EC" id="5.6.2.1"/>
    </reaction>
</comment>
<evidence type="ECO:0000256" key="2">
    <source>
        <dbReference type="ARBA" id="ARBA00009446"/>
    </source>
</evidence>
<evidence type="ECO:0000256" key="10">
    <source>
        <dbReference type="ARBA" id="ARBA00032235"/>
    </source>
</evidence>
<proteinExistence type="inferred from homology"/>
<dbReference type="CDD" id="cd03362">
    <property type="entry name" value="TOPRIM_TopoIA_TopoIII"/>
    <property type="match status" value="1"/>
</dbReference>
<dbReference type="PANTHER" id="PTHR11390:SF21">
    <property type="entry name" value="DNA TOPOISOMERASE 3-ALPHA"/>
    <property type="match status" value="1"/>
</dbReference>
<dbReference type="PANTHER" id="PTHR11390">
    <property type="entry name" value="PROKARYOTIC DNA TOPOISOMERASE"/>
    <property type="match status" value="1"/>
</dbReference>
<feature type="domain" description="Topo IA-type catalytic" evidence="14">
    <location>
        <begin position="151"/>
        <end position="577"/>
    </location>
</feature>
<dbReference type="InterPro" id="IPR034144">
    <property type="entry name" value="TOPRIM_TopoIII"/>
</dbReference>
<dbReference type="InterPro" id="IPR013824">
    <property type="entry name" value="Topo_IA_cen_sub1"/>
</dbReference>
<feature type="compositionally biased region" description="Basic and acidic residues" evidence="12">
    <location>
        <begin position="443"/>
        <end position="460"/>
    </location>
</feature>
<accession>A0A0E9LUA5</accession>
<dbReference type="Gene3D" id="2.70.20.10">
    <property type="entry name" value="Topoisomerase I, domain 3"/>
    <property type="match status" value="1"/>
</dbReference>
<keyword evidence="4" id="KW-0479">Metal-binding</keyword>
<keyword evidence="7 15" id="KW-0413">Isomerase</keyword>
<gene>
    <name evidence="15" type="ORF">JCM15548_1844</name>
</gene>
<dbReference type="PROSITE" id="PS50880">
    <property type="entry name" value="TOPRIM"/>
    <property type="match status" value="1"/>
</dbReference>
<dbReference type="GO" id="GO:0006281">
    <property type="term" value="P:DNA repair"/>
    <property type="evidence" value="ECO:0007669"/>
    <property type="project" value="TreeGrafter"/>
</dbReference>
<evidence type="ECO:0000256" key="7">
    <source>
        <dbReference type="ARBA" id="ARBA00023235"/>
    </source>
</evidence>
<dbReference type="InterPro" id="IPR013825">
    <property type="entry name" value="Topo_IA_cen_sub2"/>
</dbReference>
<dbReference type="CDD" id="cd00186">
    <property type="entry name" value="TOP1Ac"/>
    <property type="match status" value="1"/>
</dbReference>
<name>A0A0E9LUA5_9BACT</name>
<dbReference type="PRINTS" id="PR00417">
    <property type="entry name" value="PRTPISMRASEI"/>
</dbReference>
<dbReference type="InterPro" id="IPR013826">
    <property type="entry name" value="Topo_IA_cen_sub3"/>
</dbReference>
<feature type="domain" description="Toprim" evidence="13">
    <location>
        <begin position="1"/>
        <end position="134"/>
    </location>
</feature>
<evidence type="ECO:0000259" key="14">
    <source>
        <dbReference type="PROSITE" id="PS52039"/>
    </source>
</evidence>
<dbReference type="GO" id="GO:0006265">
    <property type="term" value="P:DNA topological change"/>
    <property type="evidence" value="ECO:0007669"/>
    <property type="project" value="InterPro"/>
</dbReference>
<dbReference type="RefSeq" id="WP_062122464.1">
    <property type="nucleotide sequence ID" value="NZ_BAZW01000004.1"/>
</dbReference>
<dbReference type="Pfam" id="PF01751">
    <property type="entry name" value="Toprim"/>
    <property type="match status" value="1"/>
</dbReference>
<dbReference type="SMART" id="SM00436">
    <property type="entry name" value="TOP1Bc"/>
    <property type="match status" value="1"/>
</dbReference>
<dbReference type="GO" id="GO:0043597">
    <property type="term" value="C:cytoplasmic replication fork"/>
    <property type="evidence" value="ECO:0007669"/>
    <property type="project" value="TreeGrafter"/>
</dbReference>
<keyword evidence="16" id="KW-1185">Reference proteome</keyword>
<dbReference type="InterPro" id="IPR003601">
    <property type="entry name" value="Topo_IA_2"/>
</dbReference>
<dbReference type="AlphaFoldDB" id="A0A0E9LUA5"/>
<dbReference type="InterPro" id="IPR000380">
    <property type="entry name" value="Topo_IA"/>
</dbReference>
<dbReference type="InterPro" id="IPR025589">
    <property type="entry name" value="Toprim_C_rpt"/>
</dbReference>
<keyword evidence="5" id="KW-0799">Topoisomerase</keyword>
<dbReference type="EMBL" id="BAZW01000004">
    <property type="protein sequence ID" value="GAO28721.1"/>
    <property type="molecule type" value="Genomic_DNA"/>
</dbReference>
<dbReference type="GO" id="GO:0006310">
    <property type="term" value="P:DNA recombination"/>
    <property type="evidence" value="ECO:0007669"/>
    <property type="project" value="TreeGrafter"/>
</dbReference>
<dbReference type="Pfam" id="PF13342">
    <property type="entry name" value="Toprim_Crpt"/>
    <property type="match status" value="1"/>
</dbReference>
<dbReference type="OrthoDB" id="9803554at2"/>
<dbReference type="PROSITE" id="PS52039">
    <property type="entry name" value="TOPO_IA_2"/>
    <property type="match status" value="1"/>
</dbReference>
<sequence length="785" mass="88160">MKVCIAEKPSVAKELARILGATSRKDGYYEGNGYQVTWTFGHLCTLKEPHDYLPDWKRWSLGTLPIIPSRFGIKLIDDQGVIKQFRAIAGIVKNADLVINCGDAGQEGEVIQRWVLQKANCQCPVKRLWISSLTEEAIREGFEKLHEGSDFDALYAAGSARAIGDWLLGINGTRLYTLKYGQQGQVLSIGRVQTPTLALIVERQKEIDHFVPQPYWELKTVYKEVTFNNTEGRFTNKEEAEKAIELIRGKVFEITGFGRKKGKEAPPRLFDLTSLQVDCNRKFGLSADETLKTIQLLYEKKLTTYPRVDTTFLSNDMYPKVAGIMKGLKPYEALTAPVLAQKIPKSKKVFDDTKVTDHHAIIPTGQNPPASLTRDEKLVFDMVARRFIAAFYPDAIIHTTTVEGRVETVNFKATGKQILDPGWRVVLKMGQGKGEEAILPEFTKGEQGPHEPDLQEKETQPPKPFTEATLLRAMETAGKQVDDEELRDVMKENGIGRPSTRAAIIETLFKRKYITKNRKSLAPTITGTQLIDAIRNESVKSAELTGQWEKKLREIEKGTYDPLAFMNDLKQMVSDIVHTVLREPTIPMISVVDDASQNDKKTTPDKSAREEAEAIQCPRCGEGTMLKGKHAWGCSRFKEGCQTVVPFTYLGKQLTGNQIEILLRKGKSPLIKGFELKGEKVDGVLSLDDNYQLRLEKEEQEPWHCPKCKEGLMIKGRSAYGCERYTQGCKVVVPFEFMGKKLSERQIGDLILKGKTNTLKGFMDAGGAEKSGKLAWDDDFRVVLT</sequence>